<reference evidence="1" key="1">
    <citation type="submission" date="2022-08" db="EMBL/GenBank/DDBJ databases">
        <authorList>
            <person name="Gutierrez-Valencia J."/>
        </authorList>
    </citation>
    <scope>NUCLEOTIDE SEQUENCE</scope>
</reference>
<sequence>ASSSVNSKWQPDVHHHLQVFQPRVSCWATPIPRMDHVLKSVFSKDNVEHVTAEETLKSEHAG</sequence>
<gene>
    <name evidence="1" type="ORF">LITE_LOCUS43999</name>
</gene>
<dbReference type="EMBL" id="CAMGYJ010000010">
    <property type="protein sequence ID" value="CAI0546512.1"/>
    <property type="molecule type" value="Genomic_DNA"/>
</dbReference>
<feature type="non-terminal residue" evidence="1">
    <location>
        <position position="1"/>
    </location>
</feature>
<accession>A0AAV0QLX0</accession>
<dbReference type="AlphaFoldDB" id="A0AAV0QLX0"/>
<name>A0AAV0QLX0_9ROSI</name>
<evidence type="ECO:0000313" key="1">
    <source>
        <dbReference type="EMBL" id="CAI0546512.1"/>
    </source>
</evidence>
<proteinExistence type="predicted"/>
<comment type="caution">
    <text evidence="1">The sequence shown here is derived from an EMBL/GenBank/DDBJ whole genome shotgun (WGS) entry which is preliminary data.</text>
</comment>
<evidence type="ECO:0000313" key="2">
    <source>
        <dbReference type="Proteomes" id="UP001154282"/>
    </source>
</evidence>
<organism evidence="1 2">
    <name type="scientific">Linum tenue</name>
    <dbReference type="NCBI Taxonomy" id="586396"/>
    <lineage>
        <taxon>Eukaryota</taxon>
        <taxon>Viridiplantae</taxon>
        <taxon>Streptophyta</taxon>
        <taxon>Embryophyta</taxon>
        <taxon>Tracheophyta</taxon>
        <taxon>Spermatophyta</taxon>
        <taxon>Magnoliopsida</taxon>
        <taxon>eudicotyledons</taxon>
        <taxon>Gunneridae</taxon>
        <taxon>Pentapetalae</taxon>
        <taxon>rosids</taxon>
        <taxon>fabids</taxon>
        <taxon>Malpighiales</taxon>
        <taxon>Linaceae</taxon>
        <taxon>Linum</taxon>
    </lineage>
</organism>
<dbReference type="Proteomes" id="UP001154282">
    <property type="component" value="Unassembled WGS sequence"/>
</dbReference>
<keyword evidence="2" id="KW-1185">Reference proteome</keyword>
<protein>
    <submittedName>
        <fullName evidence="1">Uncharacterized protein</fullName>
    </submittedName>
</protein>